<dbReference type="PANTHER" id="PTHR42847:SF4">
    <property type="entry name" value="ALKANESULFONATE MONOOXYGENASE-RELATED"/>
    <property type="match status" value="1"/>
</dbReference>
<reference evidence="6 7" key="1">
    <citation type="submission" date="2017-02" db="EMBL/GenBank/DDBJ databases">
        <title>The new phylogeny of genus Mycobacterium.</title>
        <authorList>
            <person name="Tortoli E."/>
            <person name="Trovato A."/>
            <person name="Cirillo D.M."/>
        </authorList>
    </citation>
    <scope>NUCLEOTIDE SEQUENCE [LARGE SCALE GENOMIC DNA]</scope>
    <source>
        <strain evidence="6 7">DSM 43992</strain>
    </source>
</reference>
<dbReference type="InterPro" id="IPR050172">
    <property type="entry name" value="SsuD_RutA_monooxygenase"/>
</dbReference>
<evidence type="ECO:0000256" key="1">
    <source>
        <dbReference type="ARBA" id="ARBA00022630"/>
    </source>
</evidence>
<dbReference type="Gene3D" id="3.20.20.30">
    <property type="entry name" value="Luciferase-like domain"/>
    <property type="match status" value="1"/>
</dbReference>
<evidence type="ECO:0000313" key="7">
    <source>
        <dbReference type="Proteomes" id="UP000192601"/>
    </source>
</evidence>
<accession>A0A1X0KL13</accession>
<evidence type="ECO:0000313" key="6">
    <source>
        <dbReference type="EMBL" id="ORB75663.1"/>
    </source>
</evidence>
<evidence type="ECO:0000259" key="5">
    <source>
        <dbReference type="Pfam" id="PF00296"/>
    </source>
</evidence>
<dbReference type="InterPro" id="IPR019921">
    <property type="entry name" value="Lucif-like_OxRdtase_Rv2161c"/>
</dbReference>
<comment type="caution">
    <text evidence="6">The sequence shown here is derived from an EMBL/GenBank/DDBJ whole genome shotgun (WGS) entry which is preliminary data.</text>
</comment>
<dbReference type="Pfam" id="PF00296">
    <property type="entry name" value="Bac_luciferase"/>
    <property type="match status" value="1"/>
</dbReference>
<feature type="domain" description="Luciferase-like" evidence="5">
    <location>
        <begin position="1"/>
        <end position="222"/>
    </location>
</feature>
<dbReference type="InterPro" id="IPR011251">
    <property type="entry name" value="Luciferase-like_dom"/>
</dbReference>
<evidence type="ECO:0000256" key="4">
    <source>
        <dbReference type="ARBA" id="ARBA00023033"/>
    </source>
</evidence>
<evidence type="ECO:0000256" key="2">
    <source>
        <dbReference type="ARBA" id="ARBA00022643"/>
    </source>
</evidence>
<organism evidence="6 7">
    <name type="scientific">Mycobacterium scrofulaceum</name>
    <dbReference type="NCBI Taxonomy" id="1783"/>
    <lineage>
        <taxon>Bacteria</taxon>
        <taxon>Bacillati</taxon>
        <taxon>Actinomycetota</taxon>
        <taxon>Actinomycetes</taxon>
        <taxon>Mycobacteriales</taxon>
        <taxon>Mycobacteriaceae</taxon>
        <taxon>Mycobacterium</taxon>
    </lineage>
</organism>
<proteinExistence type="predicted"/>
<dbReference type="GO" id="GO:0008726">
    <property type="term" value="F:alkanesulfonate monooxygenase activity"/>
    <property type="evidence" value="ECO:0007669"/>
    <property type="project" value="TreeGrafter"/>
</dbReference>
<protein>
    <submittedName>
        <fullName evidence="6">LLM class F420-dependent oxidoreductase</fullName>
    </submittedName>
</protein>
<name>A0A1X0KL13_MYCSC</name>
<dbReference type="AlphaFoldDB" id="A0A1X0KL13"/>
<keyword evidence="3" id="KW-0560">Oxidoreductase</keyword>
<sequence length="316" mass="35009">MRFTVYLPNCMHVAAITQPWEHQLSGADIARVAQHAEQLGYSMVFLPEHFLTPTAHLELSGDHYFDATTAQAFVAGATSTITVGSMVTILPLHNPIIAAKQIATFDWLSGGRAQTTVGVGWLKEEYDAIGVPFTKRGRMADEYLEAMFELWHSDSPSYDGEFVKFDDVAFGPKPISTPHPTVWMGGDADAVLRRAARFGDGWAPWLTKPDELPAKLDYLRSQPGFDDRPFSVFYSLAVLSVGQEHAIVDDPNAQFGQSAQQVIDNCNMLAERGVTDTWVNPPALDGLSAYLDHMQWVAEEIIPKVGCAFRDSREIY</sequence>
<dbReference type="EMBL" id="MVIJ01000003">
    <property type="protein sequence ID" value="ORB75663.1"/>
    <property type="molecule type" value="Genomic_DNA"/>
</dbReference>
<keyword evidence="1" id="KW-0285">Flavoprotein</keyword>
<dbReference type="SUPFAM" id="SSF51679">
    <property type="entry name" value="Bacterial luciferase-like"/>
    <property type="match status" value="1"/>
</dbReference>
<dbReference type="STRING" id="1783.BST44_04005"/>
<keyword evidence="7" id="KW-1185">Reference proteome</keyword>
<keyword evidence="2" id="KW-0288">FMN</keyword>
<dbReference type="InterPro" id="IPR036661">
    <property type="entry name" value="Luciferase-like_sf"/>
</dbReference>
<evidence type="ECO:0000256" key="3">
    <source>
        <dbReference type="ARBA" id="ARBA00023002"/>
    </source>
</evidence>
<gene>
    <name evidence="6" type="ORF">BST44_04005</name>
</gene>
<dbReference type="GO" id="GO:0046306">
    <property type="term" value="P:alkanesulfonate catabolic process"/>
    <property type="evidence" value="ECO:0007669"/>
    <property type="project" value="TreeGrafter"/>
</dbReference>
<dbReference type="PANTHER" id="PTHR42847">
    <property type="entry name" value="ALKANESULFONATE MONOOXYGENASE"/>
    <property type="match status" value="1"/>
</dbReference>
<dbReference type="OrthoDB" id="4074025at2"/>
<dbReference type="NCBIfam" id="TIGR03619">
    <property type="entry name" value="F420_Rv2161c"/>
    <property type="match status" value="1"/>
</dbReference>
<keyword evidence="4" id="KW-0503">Monooxygenase</keyword>
<dbReference type="RefSeq" id="WP_083175183.1">
    <property type="nucleotide sequence ID" value="NZ_MVIJ01000003.1"/>
</dbReference>
<dbReference type="Proteomes" id="UP000192601">
    <property type="component" value="Unassembled WGS sequence"/>
</dbReference>